<keyword evidence="5" id="KW-0813">Transport</keyword>
<evidence type="ECO:0000256" key="4">
    <source>
        <dbReference type="ARBA" id="ARBA00018070"/>
    </source>
</evidence>
<keyword evidence="8" id="KW-0445">Lipid transport</keyword>
<proteinExistence type="inferred from homology"/>
<dbReference type="GO" id="GO:0034045">
    <property type="term" value="C:phagophore assembly site membrane"/>
    <property type="evidence" value="ECO:0007669"/>
    <property type="project" value="UniProtKB-SubCell"/>
</dbReference>
<dbReference type="GO" id="GO:0005789">
    <property type="term" value="C:endoplasmic reticulum membrane"/>
    <property type="evidence" value="ECO:0007669"/>
    <property type="project" value="UniProtKB-SubCell"/>
</dbReference>
<name>A0A061IV49_TRYRA</name>
<keyword evidence="7" id="KW-0072">Autophagy</keyword>
<reference evidence="12 13" key="1">
    <citation type="submission" date="2013-07" db="EMBL/GenBank/DDBJ databases">
        <authorList>
            <person name="Stoco P.H."/>
            <person name="Wagner G."/>
            <person name="Gerber A."/>
            <person name="Zaha A."/>
            <person name="Thompson C."/>
            <person name="Bartholomeu D.C."/>
            <person name="Luckemeyer D.D."/>
            <person name="Bahia D."/>
            <person name="Loreto E."/>
            <person name="Prestes E.B."/>
            <person name="Lima F.M."/>
            <person name="Rodrigues-Luiz G."/>
            <person name="Vallejo G.A."/>
            <person name="Filho J.F."/>
            <person name="Monteiro K.M."/>
            <person name="Tyler K.M."/>
            <person name="de Almeida L.G."/>
            <person name="Ortiz M.F."/>
            <person name="Siervo M.A."/>
            <person name="de Moraes M.H."/>
            <person name="Cunha O.L."/>
            <person name="Mendonca-Neto R."/>
            <person name="Silva R."/>
            <person name="Teixeira S.M."/>
            <person name="Murta S.M."/>
            <person name="Sincero T.C."/>
            <person name="Mendes T.A."/>
            <person name="Urmenyi T.P."/>
            <person name="Silva V.G."/>
            <person name="da Rocha W.D."/>
            <person name="Andersson B."/>
            <person name="Romanha A.J."/>
            <person name="Steindel M."/>
            <person name="de Vasconcelos A.T."/>
            <person name="Grisard E.C."/>
        </authorList>
    </citation>
    <scope>NUCLEOTIDE SEQUENCE [LARGE SCALE GENOMIC DNA]</scope>
    <source>
        <strain evidence="12 13">SC58</strain>
    </source>
</reference>
<evidence type="ECO:0000256" key="10">
    <source>
        <dbReference type="ARBA" id="ARBA00024479"/>
    </source>
</evidence>
<evidence type="ECO:0000256" key="1">
    <source>
        <dbReference type="ARBA" id="ARBA00004406"/>
    </source>
</evidence>
<keyword evidence="6" id="KW-0256">Endoplasmic reticulum</keyword>
<evidence type="ECO:0000256" key="11">
    <source>
        <dbReference type="ARBA" id="ARBA00024615"/>
    </source>
</evidence>
<dbReference type="GO" id="GO:0006869">
    <property type="term" value="P:lipid transport"/>
    <property type="evidence" value="ECO:0007669"/>
    <property type="project" value="UniProtKB-KW"/>
</dbReference>
<evidence type="ECO:0000256" key="5">
    <source>
        <dbReference type="ARBA" id="ARBA00022448"/>
    </source>
</evidence>
<dbReference type="PANTHER" id="PTHR13190">
    <property type="entry name" value="AUTOPHAGY-RELATED 2, ISOFORM A"/>
    <property type="match status" value="1"/>
</dbReference>
<accession>A0A061IV49</accession>
<dbReference type="OrthoDB" id="273029at2759"/>
<evidence type="ECO:0000256" key="3">
    <source>
        <dbReference type="ARBA" id="ARBA00009714"/>
    </source>
</evidence>
<dbReference type="Proteomes" id="UP000031737">
    <property type="component" value="Unassembled WGS sequence"/>
</dbReference>
<evidence type="ECO:0000256" key="2">
    <source>
        <dbReference type="ARBA" id="ARBA00004623"/>
    </source>
</evidence>
<keyword evidence="9" id="KW-0472">Membrane</keyword>
<comment type="caution">
    <text evidence="12">The sequence shown here is derived from an EMBL/GenBank/DDBJ whole genome shotgun (WGS) entry which is preliminary data.</text>
</comment>
<dbReference type="GO" id="GO:0061908">
    <property type="term" value="C:phagophore"/>
    <property type="evidence" value="ECO:0007669"/>
    <property type="project" value="TreeGrafter"/>
</dbReference>
<dbReference type="GO" id="GO:0043495">
    <property type="term" value="F:protein-membrane adaptor activity"/>
    <property type="evidence" value="ECO:0007669"/>
    <property type="project" value="TreeGrafter"/>
</dbReference>
<evidence type="ECO:0000313" key="13">
    <source>
        <dbReference type="Proteomes" id="UP000031737"/>
    </source>
</evidence>
<keyword evidence="13" id="KW-1185">Reference proteome</keyword>
<evidence type="ECO:0000313" key="12">
    <source>
        <dbReference type="EMBL" id="ESL06524.1"/>
    </source>
</evidence>
<dbReference type="PANTHER" id="PTHR13190:SF1">
    <property type="entry name" value="AUTOPHAGY-RELATED 2, ISOFORM A"/>
    <property type="match status" value="1"/>
</dbReference>
<evidence type="ECO:0000256" key="6">
    <source>
        <dbReference type="ARBA" id="ARBA00022824"/>
    </source>
</evidence>
<dbReference type="GO" id="GO:0032266">
    <property type="term" value="F:phosphatidylinositol-3-phosphate binding"/>
    <property type="evidence" value="ECO:0007669"/>
    <property type="project" value="TreeGrafter"/>
</dbReference>
<dbReference type="EMBL" id="AUPL01005801">
    <property type="protein sequence ID" value="ESL06524.1"/>
    <property type="molecule type" value="Genomic_DNA"/>
</dbReference>
<comment type="catalytic activity">
    <reaction evidence="10">
        <text>a 1,2-diacyl-sn-glycero-3-phospho-L-serine(in) = a 1,2-diacyl-sn-glycero-3-phospho-L-serine(out)</text>
        <dbReference type="Rhea" id="RHEA:38663"/>
        <dbReference type="ChEBI" id="CHEBI:57262"/>
    </reaction>
</comment>
<evidence type="ECO:0000256" key="8">
    <source>
        <dbReference type="ARBA" id="ARBA00023055"/>
    </source>
</evidence>
<dbReference type="GO" id="GO:0034727">
    <property type="term" value="P:piecemeal microautophagy of the nucleus"/>
    <property type="evidence" value="ECO:0007669"/>
    <property type="project" value="TreeGrafter"/>
</dbReference>
<protein>
    <recommendedName>
        <fullName evidence="4">Autophagy-related protein 2</fullName>
    </recommendedName>
</protein>
<dbReference type="GO" id="GO:0061723">
    <property type="term" value="P:glycophagy"/>
    <property type="evidence" value="ECO:0007669"/>
    <property type="project" value="TreeGrafter"/>
</dbReference>
<sequence length="588" mass="65473">MHRLRQLLDQSVLDIGPVATVGTNGDEGVLNASLPDGMPMSHSFDDFDIIDSSEFDAPPMPAWGTRENEPINLMEYSKYTNFLSVYGAWCGGLPGNAQKQRCVTRSLPPNSAVAVEICLYDCDVIACLYGGEDFIHPDVPQSYLHTIQRFGNMEDVAQESSALWSGMSSDVELNKGRREGWRSGVHGVGRRQDEYVVARFTGIRLQMDMFVPGNTNFMQLYLSMKDGEVVDCIEKSLVRTLFMPSLPHSLRDHNGDLFELKWTTIVPRSSSRNAGIVVVGKPEEQLTVRLQPVTLAVHRRAINLFAKFIGDPENLSCDNDGLDEVTSQALFFSKIVVFPAQLTLYVYFEGHDVSQATRMNTFELSNFILPSIERAQVQVPLILVTACPLQSVGERILSLMRDQLLNFNGLFMLLCTVQPLQLAFNVGSAGKEILFAPLSEYRRNKRFFSALSTALRMFLFTVVSQSLNSAVVMSRRVQCTTSSMITSFLPGSELSLVQRGSQPVGLLEGLQRGFAELLQGLRLASNVAAYCLGPHGSPVRLPLTASVVIDGFMRGTVEVMYGVRNMIDPELYRHEKKLFKGKRRKNAR</sequence>
<evidence type="ECO:0000256" key="7">
    <source>
        <dbReference type="ARBA" id="ARBA00023006"/>
    </source>
</evidence>
<comment type="catalytic activity">
    <reaction evidence="11">
        <text>a 1,2-diacyl-sn-glycero-3-phosphoethanolamine(in) = a 1,2-diacyl-sn-glycero-3-phosphoethanolamine(out)</text>
        <dbReference type="Rhea" id="RHEA:38895"/>
        <dbReference type="ChEBI" id="CHEBI:64612"/>
    </reaction>
</comment>
<dbReference type="GO" id="GO:0000422">
    <property type="term" value="P:autophagy of mitochondrion"/>
    <property type="evidence" value="ECO:0007669"/>
    <property type="project" value="TreeGrafter"/>
</dbReference>
<dbReference type="GO" id="GO:0000045">
    <property type="term" value="P:autophagosome assembly"/>
    <property type="evidence" value="ECO:0007669"/>
    <property type="project" value="TreeGrafter"/>
</dbReference>
<dbReference type="AlphaFoldDB" id="A0A061IV49"/>
<organism evidence="12 13">
    <name type="scientific">Trypanosoma rangeli SC58</name>
    <dbReference type="NCBI Taxonomy" id="429131"/>
    <lineage>
        <taxon>Eukaryota</taxon>
        <taxon>Discoba</taxon>
        <taxon>Euglenozoa</taxon>
        <taxon>Kinetoplastea</taxon>
        <taxon>Metakinetoplastina</taxon>
        <taxon>Trypanosomatida</taxon>
        <taxon>Trypanosomatidae</taxon>
        <taxon>Trypanosoma</taxon>
        <taxon>Herpetosoma</taxon>
    </lineage>
</organism>
<dbReference type="GO" id="GO:0061709">
    <property type="term" value="P:reticulophagy"/>
    <property type="evidence" value="ECO:0007669"/>
    <property type="project" value="TreeGrafter"/>
</dbReference>
<dbReference type="InterPro" id="IPR026849">
    <property type="entry name" value="ATG2"/>
</dbReference>
<dbReference type="VEuPathDB" id="TriTrypDB:TRSC58_05801"/>
<comment type="similarity">
    <text evidence="3">Belongs to the ATG2 family.</text>
</comment>
<gene>
    <name evidence="12" type="ORF">TRSC58_05801</name>
</gene>
<comment type="subcellular location">
    <subcellularLocation>
        <location evidence="1">Endoplasmic reticulum membrane</location>
        <topology evidence="1">Peripheral membrane protein</topology>
    </subcellularLocation>
    <subcellularLocation>
        <location evidence="2">Preautophagosomal structure membrane</location>
        <topology evidence="2">Peripheral membrane protein</topology>
    </subcellularLocation>
</comment>
<evidence type="ECO:0000256" key="9">
    <source>
        <dbReference type="ARBA" id="ARBA00023136"/>
    </source>
</evidence>